<evidence type="ECO:0000313" key="8">
    <source>
        <dbReference type="Proteomes" id="UP001177023"/>
    </source>
</evidence>
<comment type="function">
    <text evidence="5">Phosphorylase b kinase catalyzes the phosphorylation of serine in certain substrates, including troponin I.</text>
</comment>
<dbReference type="AlphaFoldDB" id="A0AA36CIL4"/>
<dbReference type="PANTHER" id="PTHR10749">
    <property type="entry name" value="PHOSPHORYLASE B KINASE REGULATORY SUBUNIT"/>
    <property type="match status" value="1"/>
</dbReference>
<keyword evidence="5" id="KW-0636">Prenylation</keyword>
<dbReference type="GO" id="GO:0005886">
    <property type="term" value="C:plasma membrane"/>
    <property type="evidence" value="ECO:0007669"/>
    <property type="project" value="UniProtKB-SubCell"/>
</dbReference>
<feature type="non-terminal residue" evidence="7">
    <location>
        <position position="1"/>
    </location>
</feature>
<evidence type="ECO:0000259" key="6">
    <source>
        <dbReference type="Pfam" id="PF00723"/>
    </source>
</evidence>
<keyword evidence="5" id="KW-0449">Lipoprotein</keyword>
<evidence type="ECO:0000256" key="4">
    <source>
        <dbReference type="ARBA" id="ARBA00022860"/>
    </source>
</evidence>
<evidence type="ECO:0000256" key="3">
    <source>
        <dbReference type="ARBA" id="ARBA00022600"/>
    </source>
</evidence>
<evidence type="ECO:0000256" key="5">
    <source>
        <dbReference type="RuleBase" id="RU364123"/>
    </source>
</evidence>
<dbReference type="GO" id="GO:0005516">
    <property type="term" value="F:calmodulin binding"/>
    <property type="evidence" value="ECO:0007669"/>
    <property type="project" value="UniProtKB-KW"/>
</dbReference>
<dbReference type="InterPro" id="IPR008928">
    <property type="entry name" value="6-hairpin_glycosidase_sf"/>
</dbReference>
<dbReference type="EMBL" id="CATQJA010001888">
    <property type="protein sequence ID" value="CAJ0569029.1"/>
    <property type="molecule type" value="Genomic_DNA"/>
</dbReference>
<dbReference type="InterPro" id="IPR008734">
    <property type="entry name" value="PHK_A/B_su"/>
</dbReference>
<comment type="caution">
    <text evidence="7">The sequence shown here is derived from an EMBL/GenBank/DDBJ whole genome shotgun (WGS) entry which is preliminary data.</text>
</comment>
<organism evidence="7 8">
    <name type="scientific">Mesorhabditis spiculigera</name>
    <dbReference type="NCBI Taxonomy" id="96644"/>
    <lineage>
        <taxon>Eukaryota</taxon>
        <taxon>Metazoa</taxon>
        <taxon>Ecdysozoa</taxon>
        <taxon>Nematoda</taxon>
        <taxon>Chromadorea</taxon>
        <taxon>Rhabditida</taxon>
        <taxon>Rhabditina</taxon>
        <taxon>Rhabditomorpha</taxon>
        <taxon>Rhabditoidea</taxon>
        <taxon>Rhabditidae</taxon>
        <taxon>Mesorhabditinae</taxon>
        <taxon>Mesorhabditis</taxon>
    </lineage>
</organism>
<comment type="similarity">
    <text evidence="2 5">Belongs to the phosphorylase b kinase regulatory chain family.</text>
</comment>
<dbReference type="InterPro" id="IPR011613">
    <property type="entry name" value="GH15-like"/>
</dbReference>
<reference evidence="7" key="1">
    <citation type="submission" date="2023-06" db="EMBL/GenBank/DDBJ databases">
        <authorList>
            <person name="Delattre M."/>
        </authorList>
    </citation>
    <scope>NUCLEOTIDE SEQUENCE</scope>
    <source>
        <strain evidence="7">AF72</strain>
    </source>
</reference>
<feature type="domain" description="GH15-like" evidence="6">
    <location>
        <begin position="45"/>
        <end position="791"/>
    </location>
</feature>
<dbReference type="GO" id="GO:0005977">
    <property type="term" value="P:glycogen metabolic process"/>
    <property type="evidence" value="ECO:0007669"/>
    <property type="project" value="UniProtKB-KW"/>
</dbReference>
<evidence type="ECO:0000256" key="1">
    <source>
        <dbReference type="ARBA" id="ARBA00005131"/>
    </source>
</evidence>
<name>A0AA36CIL4_9BILA</name>
<comment type="pathway">
    <text evidence="1 5">Glycan biosynthesis; glycogen metabolism.</text>
</comment>
<dbReference type="Proteomes" id="UP001177023">
    <property type="component" value="Unassembled WGS sequence"/>
</dbReference>
<evidence type="ECO:0000313" key="7">
    <source>
        <dbReference type="EMBL" id="CAJ0569029.1"/>
    </source>
</evidence>
<sequence>MAATNLARRRQRPTSGNLRLRRLTQAYLAPSGYVNPSQASVLSKMDAIYDTVEYLILEQQSVTSGLFPRYSKDKDVGYVKDSIYCALACWASSIAYKRLDDDRGRETELRQTAVKTMRGILFSWMQQSEALNKFKSNNSPEHALHSRVDLQTGMTLATPNEKSYGHLQMDLVALWLLAVVQMIVGGEKVIYTHHEVQFVQNLVFYIERTYRTPDFGMWERGTRYNKGDPELHASSVGMVKAALEAVNGFNLFGSYGTSSSVIYVDIDGHNRNRTTFETILPRESASKTTDASLVMTIGWPAFATHDTALFSKSMEKIYKHLEGRFGVRRFLRDGYRTEIEDASRNHYHDHETSRFHNIESQFPMFICVMYITASIRGDTEVANRYWEKLQELLIDDMDVPGAKILPECYVVDELNYQQERRQPNSTDLYPQNPSEFGHHLWTNSLYIIALLLREGLVHAGDIDPMTRHLPASQRPKIFIKHSAFQGSMEGDPVVQIALIAESARLQMTLSTYGIATQTPHEVEPVQIWPSWRLVKVFECLGRDPKLLLDGRPPRPFGPLSTSKVYRVFGDTVMCYPLLFEVKDFYVASDPAILIDDIKHEIEFIARRWKLSGRPTMCVLLREENVLGPYFDHMMDLLVQLKNGFVGGIRVRLGRVHQLLNSACIEHVDFANSDDVEFDIDKLEEDDGPGSDYRSRTSLKEAANDDETVVESDFTSMSDHALYEVLVHDEPEKLRATAFAIVAFWRRAGPDFMIGTTTLRERLEKIYRTACQLRLWWLVRYCAGHLQKSVNSLAPSITNLLVRGKQ</sequence>
<protein>
    <recommendedName>
        <fullName evidence="5">Phosphorylase b kinase regulatory subunit</fullName>
    </recommendedName>
</protein>
<dbReference type="FunFam" id="1.50.10.10:FF:000065">
    <property type="entry name" value="Phosphorylase b kinase regulatory subunit"/>
    <property type="match status" value="1"/>
</dbReference>
<keyword evidence="3 5" id="KW-0321">Glycogen metabolism</keyword>
<keyword evidence="8" id="KW-1185">Reference proteome</keyword>
<proteinExistence type="inferred from homology"/>
<keyword evidence="5" id="KW-0119">Carbohydrate metabolism</keyword>
<keyword evidence="5" id="KW-0472">Membrane</keyword>
<keyword evidence="4 5" id="KW-0112">Calmodulin-binding</keyword>
<dbReference type="GO" id="GO:0005964">
    <property type="term" value="C:phosphorylase kinase complex"/>
    <property type="evidence" value="ECO:0007669"/>
    <property type="project" value="TreeGrafter"/>
</dbReference>
<accession>A0AA36CIL4</accession>
<dbReference type="PANTHER" id="PTHR10749:SF8">
    <property type="entry name" value="PHOSPHORYLASE B KINASE REGULATORY SUBUNIT BETA"/>
    <property type="match status" value="1"/>
</dbReference>
<dbReference type="Pfam" id="PF00723">
    <property type="entry name" value="Glyco_hydro_15"/>
    <property type="match status" value="1"/>
</dbReference>
<gene>
    <name evidence="7" type="ORF">MSPICULIGERA_LOCUS7527</name>
</gene>
<comment type="subcellular location">
    <subcellularLocation>
        <location evidence="5">Cell membrane</location>
        <topology evidence="5">Lipid-anchor</topology>
        <orientation evidence="5">Cytoplasmic side</orientation>
    </subcellularLocation>
</comment>
<keyword evidence="5" id="KW-1003">Cell membrane</keyword>
<evidence type="ECO:0000256" key="2">
    <source>
        <dbReference type="ARBA" id="ARBA00007128"/>
    </source>
</evidence>
<dbReference type="SUPFAM" id="SSF48208">
    <property type="entry name" value="Six-hairpin glycosidases"/>
    <property type="match status" value="1"/>
</dbReference>